<evidence type="ECO:0000256" key="1">
    <source>
        <dbReference type="SAM" id="MobiDB-lite"/>
    </source>
</evidence>
<name>A0A9X1NSR5_9HYPH</name>
<sequence>MADSENSRTLPEISIEKSAPTSGKAYDAPTIITRRNLLSHTARVLQQRFTDMPPRTERGPAPVSEIWLRWWSLHQQHFRQSRRVRTLRDRLVADLDGYPSVAIDGLEGEPPQIATTYAEIRHLSSRIGARRVDAALSTLRQRRRAWKEADARIGYSAALRRERELDRSASISSNVLLLMPPSCLMEVAAKLHCLLALHDPRLEHQHEPWLHLRRMLREIVELRQRPDYSAKSLIEHAGS</sequence>
<dbReference type="AlphaFoldDB" id="A0A9X1NSR5"/>
<keyword evidence="3" id="KW-1185">Reference proteome</keyword>
<evidence type="ECO:0000313" key="3">
    <source>
        <dbReference type="Proteomes" id="UP001139089"/>
    </source>
</evidence>
<proteinExistence type="predicted"/>
<organism evidence="2 3">
    <name type="scientific">Rhizobium quercicola</name>
    <dbReference type="NCBI Taxonomy" id="2901226"/>
    <lineage>
        <taxon>Bacteria</taxon>
        <taxon>Pseudomonadati</taxon>
        <taxon>Pseudomonadota</taxon>
        <taxon>Alphaproteobacteria</taxon>
        <taxon>Hyphomicrobiales</taxon>
        <taxon>Rhizobiaceae</taxon>
        <taxon>Rhizobium/Agrobacterium group</taxon>
        <taxon>Rhizobium</taxon>
    </lineage>
</organism>
<protein>
    <submittedName>
        <fullName evidence="2">Uncharacterized protein</fullName>
    </submittedName>
</protein>
<accession>A0A9X1NSR5</accession>
<comment type="caution">
    <text evidence="2">The sequence shown here is derived from an EMBL/GenBank/DDBJ whole genome shotgun (WGS) entry which is preliminary data.</text>
</comment>
<dbReference type="Proteomes" id="UP001139089">
    <property type="component" value="Unassembled WGS sequence"/>
</dbReference>
<evidence type="ECO:0000313" key="2">
    <source>
        <dbReference type="EMBL" id="MCD7109640.1"/>
    </source>
</evidence>
<dbReference type="RefSeq" id="WP_231814416.1">
    <property type="nucleotide sequence ID" value="NZ_JAJOZR010000006.1"/>
</dbReference>
<feature type="region of interest" description="Disordered" evidence="1">
    <location>
        <begin position="1"/>
        <end position="25"/>
    </location>
</feature>
<gene>
    <name evidence="2" type="ORF">LRX75_11340</name>
</gene>
<reference evidence="2" key="1">
    <citation type="submission" date="2021-12" db="EMBL/GenBank/DDBJ databases">
        <authorList>
            <person name="Li Y."/>
        </authorList>
    </citation>
    <scope>NUCLEOTIDE SEQUENCE</scope>
    <source>
        <strain evidence="2">DKSPLA3</strain>
    </source>
</reference>
<dbReference type="EMBL" id="JAJOZR010000006">
    <property type="protein sequence ID" value="MCD7109640.1"/>
    <property type="molecule type" value="Genomic_DNA"/>
</dbReference>